<dbReference type="CDD" id="cd00085">
    <property type="entry name" value="HNHc"/>
    <property type="match status" value="1"/>
</dbReference>
<name>A0A1E3A4U4_9FIRM</name>
<dbReference type="CDD" id="cd01651">
    <property type="entry name" value="RT_G2_intron"/>
    <property type="match status" value="1"/>
</dbReference>
<protein>
    <submittedName>
        <fullName evidence="2">Group II intron-encoded protein LtrA</fullName>
    </submittedName>
</protein>
<dbReference type="PROSITE" id="PS50878">
    <property type="entry name" value="RT_POL"/>
    <property type="match status" value="1"/>
</dbReference>
<sequence>MSTNNIYFVDMEKRFEDFQNNRIDLRALHVMVYDTDNVALALRQLSKSPGRMALGPDKTNIKTLEPYSIQELAEIVKDRLTNKRMDYVRRTYIPKSNGKKRPLGICSIWDKLVEKCIQLVVEPYCETKFVESSFGFREQVSTHNALAKVKSQCQTMPYVLSVDMKDFFGTIDPDIAYRELWHIGIKDQIILNYIYRFIKKGYYEDSCKVENPKGSPQGSILGPLISNVYLHRFDVWLRDQGDCWHDKSVAKFHNYANKRRNLALTNLKVGIHVRYADDILVLCKDYEDAVKFKYSVTNYLTRNMKLEINEDKTRIYDLTREKMKYLGYDFYAYKKQTKNPQQKGKLMVTNELPKSKEDVIVKKCRELLHDIRRNPSFETIHAWNAYVVGVHNYYKGMSLFCLSFRKIGWRIKELFYHTMSRDVKFIKDQAYKDNFQGGEYRSWGKRGYYCFHQFPVIEIQWASWDNKLIAAGKGKVIRKNPYAYGEKKHNPGVSMKDISYLVNTSKYIKNSRLAMFRISKYSSMKGVSYLSGNFVPVDEYHCHHIKPLSKGGTNDFKNLCVLSKMEHTILHSSTPERLYSIFPRKIRRIKALIDSLQRD</sequence>
<evidence type="ECO:0000313" key="2">
    <source>
        <dbReference type="EMBL" id="ODM03785.1"/>
    </source>
</evidence>
<dbReference type="SUPFAM" id="SSF56672">
    <property type="entry name" value="DNA/RNA polymerases"/>
    <property type="match status" value="1"/>
</dbReference>
<dbReference type="RefSeq" id="WP_081331352.1">
    <property type="nucleotide sequence ID" value="NZ_MCGH01000003.1"/>
</dbReference>
<dbReference type="InterPro" id="IPR051083">
    <property type="entry name" value="GrpII_Intron_Splice-Mob/Def"/>
</dbReference>
<dbReference type="EMBL" id="MCGH01000003">
    <property type="protein sequence ID" value="ODM03785.1"/>
    <property type="molecule type" value="Genomic_DNA"/>
</dbReference>
<dbReference type="PANTHER" id="PTHR34047:SF8">
    <property type="entry name" value="PROTEIN YKFC"/>
    <property type="match status" value="1"/>
</dbReference>
<gene>
    <name evidence="2" type="primary">ltrA_3</name>
    <name evidence="2" type="ORF">BEI61_04587</name>
</gene>
<dbReference type="InterPro" id="IPR003615">
    <property type="entry name" value="HNH_nuc"/>
</dbReference>
<feature type="domain" description="Reverse transcriptase" evidence="1">
    <location>
        <begin position="74"/>
        <end position="330"/>
    </location>
</feature>
<evidence type="ECO:0000259" key="1">
    <source>
        <dbReference type="PROSITE" id="PS50878"/>
    </source>
</evidence>
<dbReference type="PATRIC" id="fig|1432052.4.peg.5093"/>
<dbReference type="InterPro" id="IPR000477">
    <property type="entry name" value="RT_dom"/>
</dbReference>
<dbReference type="InterPro" id="IPR043502">
    <property type="entry name" value="DNA/RNA_pol_sf"/>
</dbReference>
<dbReference type="Pfam" id="PF00078">
    <property type="entry name" value="RVT_1"/>
    <property type="match status" value="1"/>
</dbReference>
<evidence type="ECO:0000313" key="3">
    <source>
        <dbReference type="Proteomes" id="UP000094067"/>
    </source>
</evidence>
<reference evidence="2 3" key="1">
    <citation type="submission" date="2016-07" db="EMBL/GenBank/DDBJ databases">
        <title>Characterization of isolates of Eisenbergiella tayi derived from blood cultures, using whole genome sequencing.</title>
        <authorList>
            <person name="Burdz T."/>
            <person name="Wiebe D."/>
            <person name="Huynh C."/>
            <person name="Bernard K."/>
        </authorList>
    </citation>
    <scope>NUCLEOTIDE SEQUENCE [LARGE SCALE GENOMIC DNA]</scope>
    <source>
        <strain evidence="2 3">NML 110608</strain>
    </source>
</reference>
<dbReference type="Gene3D" id="1.10.30.50">
    <property type="match status" value="1"/>
</dbReference>
<accession>A0A1E3A4U4</accession>
<comment type="caution">
    <text evidence="2">The sequence shown here is derived from an EMBL/GenBank/DDBJ whole genome shotgun (WGS) entry which is preliminary data.</text>
</comment>
<dbReference type="AlphaFoldDB" id="A0A1E3A4U4"/>
<organism evidence="2 3">
    <name type="scientific">Eisenbergiella tayi</name>
    <dbReference type="NCBI Taxonomy" id="1432052"/>
    <lineage>
        <taxon>Bacteria</taxon>
        <taxon>Bacillati</taxon>
        <taxon>Bacillota</taxon>
        <taxon>Clostridia</taxon>
        <taxon>Lachnospirales</taxon>
        <taxon>Lachnospiraceae</taxon>
        <taxon>Eisenbergiella</taxon>
    </lineage>
</organism>
<proteinExistence type="predicted"/>
<dbReference type="PANTHER" id="PTHR34047">
    <property type="entry name" value="NUCLEAR INTRON MATURASE 1, MITOCHONDRIAL-RELATED"/>
    <property type="match status" value="1"/>
</dbReference>
<dbReference type="Proteomes" id="UP000094067">
    <property type="component" value="Unassembled WGS sequence"/>
</dbReference>